<dbReference type="Gene3D" id="3.40.50.150">
    <property type="entry name" value="Vaccinia Virus protein VP39"/>
    <property type="match status" value="1"/>
</dbReference>
<protein>
    <submittedName>
        <fullName evidence="3">Class I SAM-dependent methyltransferase</fullName>
    </submittedName>
</protein>
<dbReference type="Pfam" id="PF13649">
    <property type="entry name" value="Methyltransf_25"/>
    <property type="match status" value="1"/>
</dbReference>
<dbReference type="InterPro" id="IPR041698">
    <property type="entry name" value="Methyltransf_25"/>
</dbReference>
<dbReference type="GO" id="GO:0017000">
    <property type="term" value="P:antibiotic biosynthetic process"/>
    <property type="evidence" value="ECO:0007669"/>
    <property type="project" value="UniProtKB-ARBA"/>
</dbReference>
<feature type="domain" description="Methyltransferase" evidence="2">
    <location>
        <begin position="40"/>
        <end position="132"/>
    </location>
</feature>
<dbReference type="CDD" id="cd02440">
    <property type="entry name" value="AdoMet_MTases"/>
    <property type="match status" value="1"/>
</dbReference>
<dbReference type="GO" id="GO:0032259">
    <property type="term" value="P:methylation"/>
    <property type="evidence" value="ECO:0007669"/>
    <property type="project" value="UniProtKB-KW"/>
</dbReference>
<keyword evidence="1" id="KW-0808">Transferase</keyword>
<dbReference type="GO" id="GO:0008168">
    <property type="term" value="F:methyltransferase activity"/>
    <property type="evidence" value="ECO:0007669"/>
    <property type="project" value="UniProtKB-KW"/>
</dbReference>
<sequence>MADEIFRDRRLAELYDPLDPDRGDLDAYLLLAEEFGARKVLDIGCGTGVFALLLADRGVEVVGIDPAGASLDVARAKPGADRVRWIHGDATALPPLQVDLVTMTANVAQAIVEPEVWRRTLEGAYEALRPGGHLVFETRDPAGRAWEAWNREDSYGVTEVPGFGTVASWVELTEVTGQLVTFRWHYTFDGDAGGSGEGDDRTRGSDRALTSDSTLRFRERDEIEADLAAHGYAFEDVRDAPDRPGREFVFVARRPPAV</sequence>
<dbReference type="SUPFAM" id="SSF53335">
    <property type="entry name" value="S-adenosyl-L-methionine-dependent methyltransferases"/>
    <property type="match status" value="1"/>
</dbReference>
<name>A0AAJ2URL9_9ACTN</name>
<evidence type="ECO:0000259" key="2">
    <source>
        <dbReference type="Pfam" id="PF13649"/>
    </source>
</evidence>
<reference evidence="3" key="1">
    <citation type="journal article" date="2023" name="Microb. Genom.">
        <title>Mesoterricola silvestris gen. nov., sp. nov., Mesoterricola sediminis sp. nov., Geothrix oryzae sp. nov., Geothrix edaphica sp. nov., Geothrix rubra sp. nov., and Geothrix limicola sp. nov., six novel members of Acidobacteriota isolated from soils.</title>
        <authorList>
            <person name="Weisberg A.J."/>
            <person name="Pearce E."/>
            <person name="Kramer C.G."/>
            <person name="Chang J.H."/>
            <person name="Clarke C.R."/>
        </authorList>
    </citation>
    <scope>NUCLEOTIDE SEQUENCE</scope>
    <source>
        <strain evidence="3">ND06-05F</strain>
    </source>
</reference>
<dbReference type="EMBL" id="JARAWN010000546">
    <property type="protein sequence ID" value="MDX3136319.1"/>
    <property type="molecule type" value="Genomic_DNA"/>
</dbReference>
<comment type="caution">
    <text evidence="3">The sequence shown here is derived from an EMBL/GenBank/DDBJ whole genome shotgun (WGS) entry which is preliminary data.</text>
</comment>
<dbReference type="PANTHER" id="PTHR43861">
    <property type="entry name" value="TRANS-ACONITATE 2-METHYLTRANSFERASE-RELATED"/>
    <property type="match status" value="1"/>
</dbReference>
<evidence type="ECO:0000313" key="3">
    <source>
        <dbReference type="EMBL" id="MDX3136319.1"/>
    </source>
</evidence>
<dbReference type="InterPro" id="IPR029063">
    <property type="entry name" value="SAM-dependent_MTases_sf"/>
</dbReference>
<accession>A0AAJ2URL9</accession>
<dbReference type="RefSeq" id="WP_319699241.1">
    <property type="nucleotide sequence ID" value="NZ_JARAWN010000546.1"/>
</dbReference>
<gene>
    <name evidence="3" type="ORF">PV367_42485</name>
</gene>
<dbReference type="AlphaFoldDB" id="A0AAJ2URL9"/>
<dbReference type="Proteomes" id="UP001273589">
    <property type="component" value="Unassembled WGS sequence"/>
</dbReference>
<proteinExistence type="predicted"/>
<evidence type="ECO:0000256" key="1">
    <source>
        <dbReference type="ARBA" id="ARBA00022679"/>
    </source>
</evidence>
<keyword evidence="3" id="KW-0489">Methyltransferase</keyword>
<evidence type="ECO:0000313" key="4">
    <source>
        <dbReference type="Proteomes" id="UP001273589"/>
    </source>
</evidence>
<organism evidence="3 4">
    <name type="scientific">Streptomyces europaeiscabiei</name>
    <dbReference type="NCBI Taxonomy" id="146819"/>
    <lineage>
        <taxon>Bacteria</taxon>
        <taxon>Bacillati</taxon>
        <taxon>Actinomycetota</taxon>
        <taxon>Actinomycetes</taxon>
        <taxon>Kitasatosporales</taxon>
        <taxon>Streptomycetaceae</taxon>
        <taxon>Streptomyces</taxon>
    </lineage>
</organism>